<organism evidence="2 3">
    <name type="scientific">Elaeis guineensis var. tenera</name>
    <name type="common">Oil palm</name>
    <dbReference type="NCBI Taxonomy" id="51953"/>
    <lineage>
        <taxon>Eukaryota</taxon>
        <taxon>Viridiplantae</taxon>
        <taxon>Streptophyta</taxon>
        <taxon>Embryophyta</taxon>
        <taxon>Tracheophyta</taxon>
        <taxon>Spermatophyta</taxon>
        <taxon>Magnoliopsida</taxon>
        <taxon>Liliopsida</taxon>
        <taxon>Arecaceae</taxon>
        <taxon>Arecoideae</taxon>
        <taxon>Cocoseae</taxon>
        <taxon>Elaeidinae</taxon>
        <taxon>Elaeis</taxon>
    </lineage>
</organism>
<dbReference type="GeneID" id="105054208"/>
<proteinExistence type="predicted"/>
<dbReference type="Pfam" id="PF10184">
    <property type="entry name" value="DUF2358"/>
    <property type="match status" value="1"/>
</dbReference>
<dbReference type="Proteomes" id="UP000504607">
    <property type="component" value="Chromosome 11"/>
</dbReference>
<name>A0A6I9S613_ELAGV</name>
<evidence type="ECO:0000313" key="2">
    <source>
        <dbReference type="Proteomes" id="UP000504607"/>
    </source>
</evidence>
<dbReference type="RefSeq" id="XP_010933972.1">
    <property type="nucleotide sequence ID" value="XM_010935670.2"/>
</dbReference>
<evidence type="ECO:0000313" key="4">
    <source>
        <dbReference type="RefSeq" id="XP_010933973.1"/>
    </source>
</evidence>
<evidence type="ECO:0000313" key="3">
    <source>
        <dbReference type="RefSeq" id="XP_010933972.1"/>
    </source>
</evidence>
<sequence length="220" mass="24423">MASSLCLSPIPHLNYRHQHASRYPPLRKSSDFRRHGRKPSSPASDGGTQSENAVLRLAWYGSELLGIAASFFRPAPPPAPVQELAGDGDGLGSMTRAQVVEAIKEDFQRSYFVTGNLTLNAYEEDCEFADPAGSFRGLQRFKRNCSNFGLLLESSNMKLKEWEDFELLGTPSTTLMLNQEECAGMWNIGMFQRWHFLSKYSGQAAGYGKNSEELQPSSAC</sequence>
<gene>
    <name evidence="3 4" type="primary">LOC105054208</name>
</gene>
<dbReference type="RefSeq" id="XP_010933973.1">
    <property type="nucleotide sequence ID" value="XM_010935671.2"/>
</dbReference>
<dbReference type="AlphaFoldDB" id="A0A6I9S613"/>
<keyword evidence="2" id="KW-1185">Reference proteome</keyword>
<evidence type="ECO:0000256" key="1">
    <source>
        <dbReference type="SAM" id="MobiDB-lite"/>
    </source>
</evidence>
<accession>A0A6I9S613</accession>
<dbReference type="InterPro" id="IPR018790">
    <property type="entry name" value="DUF2358"/>
</dbReference>
<reference evidence="3 4" key="1">
    <citation type="submission" date="2025-04" db="UniProtKB">
        <authorList>
            <consortium name="RefSeq"/>
        </authorList>
    </citation>
    <scope>IDENTIFICATION</scope>
</reference>
<protein>
    <submittedName>
        <fullName evidence="3 4">Uncharacterized protein LOC105054208 isoform X2</fullName>
    </submittedName>
</protein>
<dbReference type="OrthoDB" id="348976at2759"/>
<dbReference type="PANTHER" id="PTHR34123">
    <property type="entry name" value="OS04G0578200 PROTEIN"/>
    <property type="match status" value="1"/>
</dbReference>
<dbReference type="PANTHER" id="PTHR34123:SF1">
    <property type="entry name" value="OS04G0578200 PROTEIN"/>
    <property type="match status" value="1"/>
</dbReference>
<feature type="region of interest" description="Disordered" evidence="1">
    <location>
        <begin position="18"/>
        <end position="49"/>
    </location>
</feature>